<evidence type="ECO:0000313" key="4">
    <source>
        <dbReference type="EMBL" id="RLM58414.1"/>
    </source>
</evidence>
<dbReference type="InterPro" id="IPR005202">
    <property type="entry name" value="TF_GRAS"/>
</dbReference>
<accession>A0A3L6PHS5</accession>
<dbReference type="Proteomes" id="UP000275267">
    <property type="component" value="Unassembled WGS sequence"/>
</dbReference>
<evidence type="ECO:0000256" key="3">
    <source>
        <dbReference type="PROSITE-ProRule" id="PRU01191"/>
    </source>
</evidence>
<gene>
    <name evidence="4" type="ORF">C2845_PM18G00310</name>
</gene>
<comment type="similarity">
    <text evidence="3">Belongs to the GRAS family.</text>
</comment>
<dbReference type="AlphaFoldDB" id="A0A3L6PHS5"/>
<sequence length="504" mass="54289">MMHPPPPTENGPASRLAHLGRALCECAADVEAGSMEKAARCLSRATGLAAAARDGPLPRLAAPVADCLARRLIRPMVPAVAGALIDPSDHLDRRCVRAARRSFFELSPFPKAAVAVGNRVILEAMENEKNVHVIDLAGPAAQPSQWIQLLREFHSRPEGAPHLRLTIVHDDGEFLAKVSESLTDEADELDVPFQVHCVAGQIETLDLNDLHGVLGLKSGEASAIVCTTRLHRLLAAADDAASSSLSAGHHFNQTASIARLQQMASGSCPPSIRGAACGDDDDDPYRSPATPLGFVSPPLTTPPFQMPPALAGFLSAARAASPKVVVLVEQEAGHNGASFRKRFAEALSYYAAAYDSLDAAAAAYRRPAAERAEVERAVLGEEIRDVLLREGARRRERHDRLHQWALRMEVAGFRSVPLSYAALRQGVDTLRRCGVGGCESREHGGCLLLCWRSWPLYSVSAWRPDRGSAYGVGSEEEYLSPSTPSAPPAHWFDELMCMAVQSLH</sequence>
<comment type="caution">
    <text evidence="4">The sequence shown here is derived from an EMBL/GenBank/DDBJ whole genome shotgun (WGS) entry which is preliminary data.</text>
</comment>
<name>A0A3L6PHS5_PANMI</name>
<feature type="short sequence motif" description="LXXLL motif" evidence="3">
    <location>
        <begin position="230"/>
        <end position="234"/>
    </location>
</feature>
<keyword evidence="2" id="KW-0804">Transcription</keyword>
<comment type="caution">
    <text evidence="3">Lacks conserved residue(s) required for the propagation of feature annotation.</text>
</comment>
<keyword evidence="1" id="KW-0805">Transcription regulation</keyword>
<dbReference type="EMBL" id="PQIB02000017">
    <property type="protein sequence ID" value="RLM58414.1"/>
    <property type="molecule type" value="Genomic_DNA"/>
</dbReference>
<evidence type="ECO:0000256" key="1">
    <source>
        <dbReference type="ARBA" id="ARBA00023015"/>
    </source>
</evidence>
<evidence type="ECO:0000256" key="2">
    <source>
        <dbReference type="ARBA" id="ARBA00023163"/>
    </source>
</evidence>
<keyword evidence="5" id="KW-1185">Reference proteome</keyword>
<dbReference type="PANTHER" id="PTHR31636">
    <property type="entry name" value="OSJNBA0084A10.13 PROTEIN-RELATED"/>
    <property type="match status" value="1"/>
</dbReference>
<feature type="region of interest" description="SAW" evidence="3">
    <location>
        <begin position="388"/>
        <end position="463"/>
    </location>
</feature>
<dbReference type="Pfam" id="PF03514">
    <property type="entry name" value="GRAS"/>
    <property type="match status" value="1"/>
</dbReference>
<dbReference type="STRING" id="4540.A0A3L6PHS5"/>
<dbReference type="PROSITE" id="PS50985">
    <property type="entry name" value="GRAS"/>
    <property type="match status" value="1"/>
</dbReference>
<proteinExistence type="inferred from homology"/>
<organism evidence="4 5">
    <name type="scientific">Panicum miliaceum</name>
    <name type="common">Proso millet</name>
    <name type="synonym">Broomcorn millet</name>
    <dbReference type="NCBI Taxonomy" id="4540"/>
    <lineage>
        <taxon>Eukaryota</taxon>
        <taxon>Viridiplantae</taxon>
        <taxon>Streptophyta</taxon>
        <taxon>Embryophyta</taxon>
        <taxon>Tracheophyta</taxon>
        <taxon>Spermatophyta</taxon>
        <taxon>Magnoliopsida</taxon>
        <taxon>Liliopsida</taxon>
        <taxon>Poales</taxon>
        <taxon>Poaceae</taxon>
        <taxon>PACMAD clade</taxon>
        <taxon>Panicoideae</taxon>
        <taxon>Panicodae</taxon>
        <taxon>Paniceae</taxon>
        <taxon>Panicinae</taxon>
        <taxon>Panicum</taxon>
        <taxon>Panicum sect. Panicum</taxon>
    </lineage>
</organism>
<feature type="short sequence motif" description="VHIID" evidence="3">
    <location>
        <begin position="131"/>
        <end position="135"/>
    </location>
</feature>
<evidence type="ECO:0000313" key="5">
    <source>
        <dbReference type="Proteomes" id="UP000275267"/>
    </source>
</evidence>
<feature type="region of interest" description="Leucine repeat II (LRII)" evidence="3">
    <location>
        <begin position="177"/>
        <end position="209"/>
    </location>
</feature>
<protein>
    <submittedName>
        <fullName evidence="4">Scarecrow-like protein 3</fullName>
    </submittedName>
</protein>
<reference evidence="5" key="1">
    <citation type="journal article" date="2019" name="Nat. Commun.">
        <title>The genome of broomcorn millet.</title>
        <authorList>
            <person name="Zou C."/>
            <person name="Miki D."/>
            <person name="Li D."/>
            <person name="Tang Q."/>
            <person name="Xiao L."/>
            <person name="Rajput S."/>
            <person name="Deng P."/>
            <person name="Jia W."/>
            <person name="Huang R."/>
            <person name="Zhang M."/>
            <person name="Sun Y."/>
            <person name="Hu J."/>
            <person name="Fu X."/>
            <person name="Schnable P.S."/>
            <person name="Li F."/>
            <person name="Zhang H."/>
            <person name="Feng B."/>
            <person name="Zhu X."/>
            <person name="Liu R."/>
            <person name="Schnable J.C."/>
            <person name="Zhu J.-K."/>
            <person name="Zhang H."/>
        </authorList>
    </citation>
    <scope>NUCLEOTIDE SEQUENCE [LARGE SCALE GENOMIC DNA]</scope>
</reference>
<dbReference type="OrthoDB" id="644490at2759"/>